<organism evidence="2 3">
    <name type="scientific">Chironomus riparius</name>
    <dbReference type="NCBI Taxonomy" id="315576"/>
    <lineage>
        <taxon>Eukaryota</taxon>
        <taxon>Metazoa</taxon>
        <taxon>Ecdysozoa</taxon>
        <taxon>Arthropoda</taxon>
        <taxon>Hexapoda</taxon>
        <taxon>Insecta</taxon>
        <taxon>Pterygota</taxon>
        <taxon>Neoptera</taxon>
        <taxon>Endopterygota</taxon>
        <taxon>Diptera</taxon>
        <taxon>Nematocera</taxon>
        <taxon>Chironomoidea</taxon>
        <taxon>Chironomidae</taxon>
        <taxon>Chironominae</taxon>
        <taxon>Chironomus</taxon>
    </lineage>
</organism>
<reference evidence="2" key="1">
    <citation type="submission" date="2022-01" db="EMBL/GenBank/DDBJ databases">
        <authorList>
            <person name="King R."/>
        </authorList>
    </citation>
    <scope>NUCLEOTIDE SEQUENCE</scope>
</reference>
<keyword evidence="3" id="KW-1185">Reference proteome</keyword>
<reference evidence="2" key="2">
    <citation type="submission" date="2022-10" db="EMBL/GenBank/DDBJ databases">
        <authorList>
            <consortium name="ENA_rothamsted_submissions"/>
            <consortium name="culmorum"/>
            <person name="King R."/>
        </authorList>
    </citation>
    <scope>NUCLEOTIDE SEQUENCE</scope>
</reference>
<evidence type="ECO:0000313" key="3">
    <source>
        <dbReference type="Proteomes" id="UP001153620"/>
    </source>
</evidence>
<evidence type="ECO:0000256" key="1">
    <source>
        <dbReference type="SAM" id="Phobius"/>
    </source>
</evidence>
<sequence>MTVPSSVATIHRRCSLERFLCCMELEPGAIFLGWFSFIKNFLTMIAAFIVILIRIFVPCPQIVEWLNYFKFEATLEKCIHYTDEGYVSFTAFCIITLYIGLTYISYKFVAATKTRKHKEVIPFMTYLAFMTITSFLFIIKWTISAIVFGLLTGIFYGYFLLCVGAMYERFLHEHNQRQRAVNYFVENQDNFDFRVPASETSDGISNRSLAGSFKLSP</sequence>
<dbReference type="EMBL" id="OU895880">
    <property type="protein sequence ID" value="CAG9811023.1"/>
    <property type="molecule type" value="Genomic_DNA"/>
</dbReference>
<accession>A0A9N9X0J0</accession>
<name>A0A9N9X0J0_9DIPT</name>
<gene>
    <name evidence="2" type="ORF">CHIRRI_LOCUS13833</name>
</gene>
<feature type="transmembrane region" description="Helical" evidence="1">
    <location>
        <begin position="145"/>
        <end position="167"/>
    </location>
</feature>
<keyword evidence="1" id="KW-0812">Transmembrane</keyword>
<dbReference type="OrthoDB" id="10383784at2759"/>
<proteinExistence type="predicted"/>
<feature type="transmembrane region" description="Helical" evidence="1">
    <location>
        <begin position="41"/>
        <end position="66"/>
    </location>
</feature>
<protein>
    <submittedName>
        <fullName evidence="2">Uncharacterized protein</fullName>
    </submittedName>
</protein>
<feature type="transmembrane region" description="Helical" evidence="1">
    <location>
        <begin position="86"/>
        <end position="108"/>
    </location>
</feature>
<keyword evidence="1" id="KW-0472">Membrane</keyword>
<dbReference type="Proteomes" id="UP001153620">
    <property type="component" value="Chromosome 4"/>
</dbReference>
<feature type="transmembrane region" description="Helical" evidence="1">
    <location>
        <begin position="120"/>
        <end position="139"/>
    </location>
</feature>
<keyword evidence="1" id="KW-1133">Transmembrane helix</keyword>
<dbReference type="AlphaFoldDB" id="A0A9N9X0J0"/>
<evidence type="ECO:0000313" key="2">
    <source>
        <dbReference type="EMBL" id="CAG9811023.1"/>
    </source>
</evidence>